<dbReference type="PANTHER" id="PTHR43194">
    <property type="entry name" value="HYDROLASE ALPHA/BETA FOLD FAMILY"/>
    <property type="match status" value="1"/>
</dbReference>
<dbReference type="Gene3D" id="3.40.50.1820">
    <property type="entry name" value="alpha/beta hydrolase"/>
    <property type="match status" value="1"/>
</dbReference>
<dbReference type="SUPFAM" id="SSF53474">
    <property type="entry name" value="alpha/beta-Hydrolases"/>
    <property type="match status" value="1"/>
</dbReference>
<dbReference type="GeneID" id="25792535"/>
<dbReference type="STRING" id="413071.G9MIR2"/>
<evidence type="ECO:0000313" key="3">
    <source>
        <dbReference type="Proteomes" id="UP000007115"/>
    </source>
</evidence>
<dbReference type="VEuPathDB" id="FungiDB:TRIVIDRAFT_25327"/>
<dbReference type="OMA" id="SGANVAW"/>
<dbReference type="Proteomes" id="UP000007115">
    <property type="component" value="Unassembled WGS sequence"/>
</dbReference>
<organism evidence="2 3">
    <name type="scientific">Hypocrea virens (strain Gv29-8 / FGSC 10586)</name>
    <name type="common">Gliocladium virens</name>
    <name type="synonym">Trichoderma virens</name>
    <dbReference type="NCBI Taxonomy" id="413071"/>
    <lineage>
        <taxon>Eukaryota</taxon>
        <taxon>Fungi</taxon>
        <taxon>Dikarya</taxon>
        <taxon>Ascomycota</taxon>
        <taxon>Pezizomycotina</taxon>
        <taxon>Sordariomycetes</taxon>
        <taxon>Hypocreomycetidae</taxon>
        <taxon>Hypocreales</taxon>
        <taxon>Hypocreaceae</taxon>
        <taxon>Trichoderma</taxon>
    </lineage>
</organism>
<gene>
    <name evidence="2" type="ORF">TRIVIDRAFT_25327</name>
</gene>
<dbReference type="InterPro" id="IPR000073">
    <property type="entry name" value="AB_hydrolase_1"/>
</dbReference>
<evidence type="ECO:0000259" key="1">
    <source>
        <dbReference type="Pfam" id="PF00561"/>
    </source>
</evidence>
<dbReference type="InParanoid" id="G9MIR2"/>
<dbReference type="InterPro" id="IPR050228">
    <property type="entry name" value="Carboxylesterase_BioH"/>
</dbReference>
<proteinExistence type="predicted"/>
<name>G9MIR2_HYPVG</name>
<dbReference type="EMBL" id="ABDF02000003">
    <property type="protein sequence ID" value="EHK25379.1"/>
    <property type="molecule type" value="Genomic_DNA"/>
</dbReference>
<keyword evidence="3" id="KW-1185">Reference proteome</keyword>
<feature type="non-terminal residue" evidence="2">
    <location>
        <position position="355"/>
    </location>
</feature>
<dbReference type="eggNOG" id="ENOG502REH0">
    <property type="taxonomic scope" value="Eukaryota"/>
</dbReference>
<dbReference type="RefSeq" id="XP_013959537.1">
    <property type="nucleotide sequence ID" value="XM_014104062.1"/>
</dbReference>
<reference evidence="2 3" key="1">
    <citation type="journal article" date="2011" name="Genome Biol.">
        <title>Comparative genome sequence analysis underscores mycoparasitism as the ancestral life style of Trichoderma.</title>
        <authorList>
            <person name="Kubicek C.P."/>
            <person name="Herrera-Estrella A."/>
            <person name="Seidl-Seiboth V."/>
            <person name="Martinez D.A."/>
            <person name="Druzhinina I.S."/>
            <person name="Thon M."/>
            <person name="Zeilinger S."/>
            <person name="Casas-Flores S."/>
            <person name="Horwitz B.A."/>
            <person name="Mukherjee P.K."/>
            <person name="Mukherjee M."/>
            <person name="Kredics L."/>
            <person name="Alcaraz L.D."/>
            <person name="Aerts A."/>
            <person name="Antal Z."/>
            <person name="Atanasova L."/>
            <person name="Cervantes-Badillo M.G."/>
            <person name="Challacombe J."/>
            <person name="Chertkov O."/>
            <person name="McCluskey K."/>
            <person name="Coulpier F."/>
            <person name="Deshpande N."/>
            <person name="von Doehren H."/>
            <person name="Ebbole D.J."/>
            <person name="Esquivel-Naranjo E.U."/>
            <person name="Fekete E."/>
            <person name="Flipphi M."/>
            <person name="Glaser F."/>
            <person name="Gomez-Rodriguez E.Y."/>
            <person name="Gruber S."/>
            <person name="Han C."/>
            <person name="Henrissat B."/>
            <person name="Hermosa R."/>
            <person name="Hernandez-Onate M."/>
            <person name="Karaffa L."/>
            <person name="Kosti I."/>
            <person name="Le Crom S."/>
            <person name="Lindquist E."/>
            <person name="Lucas S."/>
            <person name="Luebeck M."/>
            <person name="Luebeck P.S."/>
            <person name="Margeot A."/>
            <person name="Metz B."/>
            <person name="Misra M."/>
            <person name="Nevalainen H."/>
            <person name="Omann M."/>
            <person name="Packer N."/>
            <person name="Perrone G."/>
            <person name="Uresti-Rivera E.E."/>
            <person name="Salamov A."/>
            <person name="Schmoll M."/>
            <person name="Seiboth B."/>
            <person name="Shapiro H."/>
            <person name="Sukno S."/>
            <person name="Tamayo-Ramos J.A."/>
            <person name="Tisch D."/>
            <person name="Wiest A."/>
            <person name="Wilkinson H.H."/>
            <person name="Zhang M."/>
            <person name="Coutinho P.M."/>
            <person name="Kenerley C.M."/>
            <person name="Monte E."/>
            <person name="Baker S.E."/>
            <person name="Grigoriev I.V."/>
        </authorList>
    </citation>
    <scope>NUCLEOTIDE SEQUENCE [LARGE SCALE GENOMIC DNA]</scope>
    <source>
        <strain evidence="3">Gv29-8 / FGSC 10586</strain>
    </source>
</reference>
<feature type="domain" description="AB hydrolase-1" evidence="1">
    <location>
        <begin position="15"/>
        <end position="200"/>
    </location>
</feature>
<sequence>MHVECLEPMVVRYRNPIVLIHGDFHHGLVWFTKPDGNAGWAASFLNRGYRVYVVDLPGSGQSVIPFDFDLCSDFMGCEKYMDEKSVENQLTAPERHIVGGTTAWPTAGLHNKWPGTGKSGDPAFDLYMRTQHALFLQKPVRQQLAQNGLCSLLKNIGKAILIGQGAGCTAAWLAADAVPDFVAKVVAIEPAGPPAAKAHINHPEGRKYSSWLSRDDSVRKYGLSDVPLTFDPPAKKPSQGPVLDLEVRQHPNNLGCYMAQKFVPGCVTSTKEPLKPGQESVPQLVHLKLMRHAVFTAEASSHRMFDWATVTFMRQAGVSVDHFDLSQFGVTGNGHLMFLETNSDDIAAMVAGWLE</sequence>
<dbReference type="Pfam" id="PF00561">
    <property type="entry name" value="Abhydrolase_1"/>
    <property type="match status" value="1"/>
</dbReference>
<dbReference type="InterPro" id="IPR029058">
    <property type="entry name" value="AB_hydrolase_fold"/>
</dbReference>
<evidence type="ECO:0000313" key="2">
    <source>
        <dbReference type="EMBL" id="EHK25379.1"/>
    </source>
</evidence>
<protein>
    <recommendedName>
        <fullName evidence="1">AB hydrolase-1 domain-containing protein</fullName>
    </recommendedName>
</protein>
<dbReference type="OrthoDB" id="9978720at2759"/>
<comment type="caution">
    <text evidence="2">The sequence shown here is derived from an EMBL/GenBank/DDBJ whole genome shotgun (WGS) entry which is preliminary data.</text>
</comment>
<dbReference type="PANTHER" id="PTHR43194:SF4">
    <property type="entry name" value="AB HYDROLASE-1 DOMAIN-CONTAINING PROTEIN"/>
    <property type="match status" value="1"/>
</dbReference>
<accession>G9MIR2</accession>
<dbReference type="AlphaFoldDB" id="G9MIR2"/>
<dbReference type="HOGENOM" id="CLU_038297_1_0_1"/>